<protein>
    <submittedName>
        <fullName evidence="2">Uncharacterized protein</fullName>
    </submittedName>
</protein>
<name>A0A8S1HXU4_9PELO</name>
<organism evidence="2 3">
    <name type="scientific">Caenorhabditis auriculariae</name>
    <dbReference type="NCBI Taxonomy" id="2777116"/>
    <lineage>
        <taxon>Eukaryota</taxon>
        <taxon>Metazoa</taxon>
        <taxon>Ecdysozoa</taxon>
        <taxon>Nematoda</taxon>
        <taxon>Chromadorea</taxon>
        <taxon>Rhabditida</taxon>
        <taxon>Rhabditina</taxon>
        <taxon>Rhabditomorpha</taxon>
        <taxon>Rhabditoidea</taxon>
        <taxon>Rhabditidae</taxon>
        <taxon>Peloderinae</taxon>
        <taxon>Caenorhabditis</taxon>
    </lineage>
</organism>
<comment type="caution">
    <text evidence="2">The sequence shown here is derived from an EMBL/GenBank/DDBJ whole genome shotgun (WGS) entry which is preliminary data.</text>
</comment>
<sequence length="169" mass="18677">MTKDGKKRRGVTVRRRRTIQVGGAYCGRGQAASALRRLVRNGQGSFFKPEDLIEKQGEDVEGVGKSSKKDATGRSASGRDAGGTRLLVIFSKHGKTPRYAAGRSASGRDAGGTRLLVIFSKHGKTPKRSFSLFARDVEETVFFLFKERTRIVNNERSLLTLERDQHPLV</sequence>
<keyword evidence="3" id="KW-1185">Reference proteome</keyword>
<evidence type="ECO:0000256" key="1">
    <source>
        <dbReference type="SAM" id="MobiDB-lite"/>
    </source>
</evidence>
<dbReference type="Proteomes" id="UP000835052">
    <property type="component" value="Unassembled WGS sequence"/>
</dbReference>
<gene>
    <name evidence="2" type="ORF">CAUJ_LOCUS15497</name>
</gene>
<proteinExistence type="predicted"/>
<evidence type="ECO:0000313" key="2">
    <source>
        <dbReference type="EMBL" id="CAD6199595.1"/>
    </source>
</evidence>
<feature type="region of interest" description="Disordered" evidence="1">
    <location>
        <begin position="57"/>
        <end position="80"/>
    </location>
</feature>
<dbReference type="EMBL" id="CAJGYM010000186">
    <property type="protein sequence ID" value="CAD6199595.1"/>
    <property type="molecule type" value="Genomic_DNA"/>
</dbReference>
<reference evidence="2" key="1">
    <citation type="submission" date="2020-10" db="EMBL/GenBank/DDBJ databases">
        <authorList>
            <person name="Kikuchi T."/>
        </authorList>
    </citation>
    <scope>NUCLEOTIDE SEQUENCE</scope>
    <source>
        <strain evidence="2">NKZ352</strain>
    </source>
</reference>
<dbReference type="AlphaFoldDB" id="A0A8S1HXU4"/>
<accession>A0A8S1HXU4</accession>
<evidence type="ECO:0000313" key="3">
    <source>
        <dbReference type="Proteomes" id="UP000835052"/>
    </source>
</evidence>